<protein>
    <submittedName>
        <fullName evidence="1">26716150-8238-4404-965a-e8b9e9843c4f</fullName>
    </submittedName>
</protein>
<dbReference type="EMBL" id="OUUZ01000013">
    <property type="protein sequence ID" value="SPQ24725.1"/>
    <property type="molecule type" value="Genomic_DNA"/>
</dbReference>
<sequence length="8" mass="1060">MVYEYRSL</sequence>
<evidence type="ECO:0000313" key="1">
    <source>
        <dbReference type="EMBL" id="SPQ24725.1"/>
    </source>
</evidence>
<organism evidence="1 2">
    <name type="scientific">Thermothielavioides terrestris</name>
    <dbReference type="NCBI Taxonomy" id="2587410"/>
    <lineage>
        <taxon>Eukaryota</taxon>
        <taxon>Fungi</taxon>
        <taxon>Dikarya</taxon>
        <taxon>Ascomycota</taxon>
        <taxon>Pezizomycotina</taxon>
        <taxon>Sordariomycetes</taxon>
        <taxon>Sordariomycetidae</taxon>
        <taxon>Sordariales</taxon>
        <taxon>Chaetomiaceae</taxon>
        <taxon>Thermothielavioides</taxon>
    </lineage>
</organism>
<gene>
    <name evidence="1" type="ORF">TT172_LOCUS7144</name>
</gene>
<dbReference type="Proteomes" id="UP000289323">
    <property type="component" value="Unassembled WGS sequence"/>
</dbReference>
<proteinExistence type="predicted"/>
<name>A0A446BQE1_9PEZI</name>
<evidence type="ECO:0000313" key="2">
    <source>
        <dbReference type="Proteomes" id="UP000289323"/>
    </source>
</evidence>
<accession>A0A446BQE1</accession>
<reference evidence="1 2" key="1">
    <citation type="submission" date="2018-04" db="EMBL/GenBank/DDBJ databases">
        <authorList>
            <person name="Huttner S."/>
            <person name="Dainat J."/>
        </authorList>
    </citation>
    <scope>NUCLEOTIDE SEQUENCE [LARGE SCALE GENOMIC DNA]</scope>
</reference>